<protein>
    <submittedName>
        <fullName evidence="1">Uncharacterized protein</fullName>
    </submittedName>
</protein>
<gene>
    <name evidence="1" type="ORF">UFOVP173_28</name>
</gene>
<sequence length="196" mass="19734">MPKNTTQIPAPRVPFMDERTGTISREWFRFLNNLYTILGGGNGVIEPINGGTGTDATPTDGQLLIGDNVGYTLSTLTEGTGIGITNGPGSIAVKIDDTGVTAGSYGTAANVPNYSVNAQGQLTSSTSVAIAIAASQITSGELPIVRGGTGASTAAGARTNLGLGTMATQNIGANGTFTTVDLKTVTVVNGIITSIV</sequence>
<evidence type="ECO:0000313" key="1">
    <source>
        <dbReference type="EMBL" id="CAB5194865.1"/>
    </source>
</evidence>
<name>A0A6J7WBA9_9CAUD</name>
<accession>A0A6J7WBA9</accession>
<dbReference type="EMBL" id="LR798217">
    <property type="protein sequence ID" value="CAB5194865.1"/>
    <property type="molecule type" value="Genomic_DNA"/>
</dbReference>
<reference evidence="1" key="1">
    <citation type="submission" date="2020-05" db="EMBL/GenBank/DDBJ databases">
        <authorList>
            <person name="Chiriac C."/>
            <person name="Salcher M."/>
            <person name="Ghai R."/>
            <person name="Kavagutti S V."/>
        </authorList>
    </citation>
    <scope>NUCLEOTIDE SEQUENCE</scope>
</reference>
<organism evidence="1">
    <name type="scientific">uncultured Caudovirales phage</name>
    <dbReference type="NCBI Taxonomy" id="2100421"/>
    <lineage>
        <taxon>Viruses</taxon>
        <taxon>Duplodnaviria</taxon>
        <taxon>Heunggongvirae</taxon>
        <taxon>Uroviricota</taxon>
        <taxon>Caudoviricetes</taxon>
        <taxon>Peduoviridae</taxon>
        <taxon>Maltschvirus</taxon>
        <taxon>Maltschvirus maltsch</taxon>
    </lineage>
</organism>
<proteinExistence type="predicted"/>